<dbReference type="InterPro" id="IPR058783">
    <property type="entry name" value="IREH1/IRE-like_N"/>
</dbReference>
<keyword evidence="7" id="KW-0547">Nucleotide-binding</keyword>
<dbReference type="InterPro" id="IPR008271">
    <property type="entry name" value="Ser/Thr_kinase_AS"/>
</dbReference>
<keyword evidence="17" id="KW-1185">Reference proteome</keyword>
<feature type="compositionally biased region" description="Low complexity" evidence="14">
    <location>
        <begin position="264"/>
        <end position="283"/>
    </location>
</feature>
<evidence type="ECO:0000256" key="3">
    <source>
        <dbReference type="ARBA" id="ARBA00022527"/>
    </source>
</evidence>
<dbReference type="EMBL" id="PKPP01006105">
    <property type="protein sequence ID" value="PWA57647.1"/>
    <property type="molecule type" value="Genomic_DNA"/>
</dbReference>
<feature type="region of interest" description="Disordered" evidence="14">
    <location>
        <begin position="369"/>
        <end position="447"/>
    </location>
</feature>
<sequence>MNSTPHDSTQIQNDDISGETSVRIIPGPAGVYQRAKLRKIADTREGRDVSTDTTQEYMRKVVADVGFDDDFTRGPWLSAVDYANANGWVVNGCLGDIKSHIKKGKVDLVLAIIKSCTPNALGDLTVTLKDLSGSLSGTIHHKIINEGGYGKDINVGAALILRNISVFSPKSGHYLNITMKNLVKVFKKDTPPGSSGILDEEEIMKLLEEEEMSEIELQLLGNVNDDEIQHTQDEEAFNLALEEEARYDRIDQERLQQEEEDSSSSDSISLFYDSSNSESSSDDNLTQILQRCEFQQYDSTTSENQNYDDPPISDEVIEAVPLQIILPTEPAPSNNPGLPLPVPFDQRIPITPAKKRLRKGKKIARWFRSHLSKDSDRANRDAPPAAENHHHHQVKLHSSRQGLRKGKKIARWFRSHLSKDSDRANRDAPPAAEKRNSEVRALDKEAVSGKLQKVGSSTFGKHTESRKISADKMPEVLKSFSHELGPKGGIRPSCTRAHSFGDLKSNFNAAKEVVNTELACFKGEVIEVSKKSDSLTLEEQRLIDELLMLAKACIEMPCLEFRTKCETIVQDLTKNRHDIQTGPLKWLYTRMLFILTRCTRLLHFERQREHIDEKTLLKLKECLEKIPSYEMSWLLNLGIVESVTPQETSSKPELPPTLSDSTTEDKRARCEDSQNDVLPNIQQTHELEINSGNNDLVICRICEEYVPTSHLESHSYICAYAEKCDIKGIDVNDSLLALAEILDQIIDSSTLSVHAADDSPQNSQMHIFGAAETVDGCSPKISEWRNKGVEGMFEDLHEMDTACIEESPVAFVNLKGFPGVKSLHGPPSSTGSMTSASSTNTPRANFDIFWLERNHPSEFEDVKQMTDLRDIARSAAESDLNEESSHEVLLTCIEDLQDVLQQSKFKALVIDTFGHRIEKLVREKYMIACELEDANKGMGDVGYPSLLDTASQSSSVSTPSHPLHKERISIDDFEIIKPISKGAYGKVFLARKRTTGDLFAIKMLKKMDMLRKNDIERIVSERNILITVRNPFVVRFFYSFTSKDNLYLVMEYLNGGDLFSLLKNVGCLGEDVARIYIAELVLALEYLHSLGIVHRDLKPDNILIAHDGHIKWLVCKTIKVVRKLTDFGLSKIGLMNSTGDLTRPESDEVIVSNDHHHDNEWSVDRKERSAVGTPDYLAPEILLGTEHGYAADWWSVGVILFELLTGTPPFNSDHPEKIFYNILNAKIPWPSIPDEMSHEAQDMINRFLDHDPNHRLGAHGSAEVGFSSLQLHLLSYVSYNCFILNLTLKTGRFAGQITSLLQRKNWEVGVGRVAGQWVQIGNFENWLGQLVAFVPHPDGIDDTSYFVSRHNRSSSGTLDDQDCSDEASDTTDFCSDTREKMDVCGDLSDFEPPPCDDLSWINFSFKNLSQLASINHDVLLQNSKDVSRCSSPGNGPTS</sequence>
<dbReference type="CDD" id="cd05579">
    <property type="entry name" value="STKc_MAST_like"/>
    <property type="match status" value="1"/>
</dbReference>
<dbReference type="Pfam" id="PF00069">
    <property type="entry name" value="Pkinase"/>
    <property type="match status" value="1"/>
</dbReference>
<feature type="region of interest" description="Disordered" evidence="14">
    <location>
        <begin position="1352"/>
        <end position="1371"/>
    </location>
</feature>
<proteinExistence type="inferred from homology"/>
<dbReference type="GO" id="GO:0008270">
    <property type="term" value="F:zinc ion binding"/>
    <property type="evidence" value="ECO:0007669"/>
    <property type="project" value="UniProtKB-KW"/>
</dbReference>
<feature type="region of interest" description="Disordered" evidence="14">
    <location>
        <begin position="254"/>
        <end position="283"/>
    </location>
</feature>
<organism evidence="16 17">
    <name type="scientific">Artemisia annua</name>
    <name type="common">Sweet wormwood</name>
    <dbReference type="NCBI Taxonomy" id="35608"/>
    <lineage>
        <taxon>Eukaryota</taxon>
        <taxon>Viridiplantae</taxon>
        <taxon>Streptophyta</taxon>
        <taxon>Embryophyta</taxon>
        <taxon>Tracheophyta</taxon>
        <taxon>Spermatophyta</taxon>
        <taxon>Magnoliopsida</taxon>
        <taxon>eudicotyledons</taxon>
        <taxon>Gunneridae</taxon>
        <taxon>Pentapetalae</taxon>
        <taxon>asterids</taxon>
        <taxon>campanulids</taxon>
        <taxon>Asterales</taxon>
        <taxon>Asteraceae</taxon>
        <taxon>Asteroideae</taxon>
        <taxon>Anthemideae</taxon>
        <taxon>Artemisiinae</taxon>
        <taxon>Artemisia</taxon>
    </lineage>
</organism>
<dbReference type="InterPro" id="IPR000719">
    <property type="entry name" value="Prot_kinase_dom"/>
</dbReference>
<evidence type="ECO:0000256" key="7">
    <source>
        <dbReference type="ARBA" id="ARBA00022741"/>
    </source>
</evidence>
<evidence type="ECO:0000256" key="13">
    <source>
        <dbReference type="ARBA" id="ARBA00048679"/>
    </source>
</evidence>
<dbReference type="GO" id="GO:0000725">
    <property type="term" value="P:recombinational repair"/>
    <property type="evidence" value="ECO:0007669"/>
    <property type="project" value="InterPro"/>
</dbReference>
<comment type="caution">
    <text evidence="16">The sequence shown here is derived from an EMBL/GenBank/DDBJ whole genome shotgun (WGS) entry which is preliminary data.</text>
</comment>
<comment type="similarity">
    <text evidence="1">Belongs to the protein kinase superfamily. AGC Ser/Thr protein kinase family.</text>
</comment>
<keyword evidence="8" id="KW-0863">Zinc-finger</keyword>
<dbReference type="FunFam" id="1.10.510.10:FF:000024">
    <property type="entry name" value="Probable serine/threonine-protein kinase cot-1"/>
    <property type="match status" value="1"/>
</dbReference>
<dbReference type="InterPro" id="IPR050236">
    <property type="entry name" value="Ser_Thr_kinase_AGC"/>
</dbReference>
<dbReference type="GO" id="GO:0035556">
    <property type="term" value="P:intracellular signal transduction"/>
    <property type="evidence" value="ECO:0007669"/>
    <property type="project" value="TreeGrafter"/>
</dbReference>
<evidence type="ECO:0000256" key="4">
    <source>
        <dbReference type="ARBA" id="ARBA00022553"/>
    </source>
</evidence>
<feature type="domain" description="Protein kinase" evidence="15">
    <location>
        <begin position="973"/>
        <end position="1275"/>
    </location>
</feature>
<dbReference type="Gene3D" id="1.10.510.10">
    <property type="entry name" value="Transferase(Phosphotransferase) domain 1"/>
    <property type="match status" value="1"/>
</dbReference>
<keyword evidence="4" id="KW-0597">Phosphoprotein</keyword>
<gene>
    <name evidence="16" type="ORF">CTI12_AA401680</name>
</gene>
<dbReference type="PANTHER" id="PTHR24356:SF354">
    <property type="entry name" value="SERINE_THREONINE PROTEIN KINASE IRE4-RELATED"/>
    <property type="match status" value="1"/>
</dbReference>
<evidence type="ECO:0000256" key="5">
    <source>
        <dbReference type="ARBA" id="ARBA00022679"/>
    </source>
</evidence>
<evidence type="ECO:0000256" key="10">
    <source>
        <dbReference type="ARBA" id="ARBA00022833"/>
    </source>
</evidence>
<feature type="compositionally biased region" description="Basic residues" evidence="14">
    <location>
        <begin position="389"/>
        <end position="416"/>
    </location>
</feature>
<dbReference type="Pfam" id="PF15072">
    <property type="entry name" value="HROB"/>
    <property type="match status" value="1"/>
</dbReference>
<dbReference type="STRING" id="35608.A0A2U1M8Q9"/>
<dbReference type="Gene3D" id="3.30.200.20">
    <property type="entry name" value="Phosphorylase Kinase, domain 1"/>
    <property type="match status" value="1"/>
</dbReference>
<dbReference type="SMART" id="SM00220">
    <property type="entry name" value="S_TKc"/>
    <property type="match status" value="1"/>
</dbReference>
<dbReference type="GO" id="GO:0007010">
    <property type="term" value="P:cytoskeleton organization"/>
    <property type="evidence" value="ECO:0007669"/>
    <property type="project" value="UniProtKB-ARBA"/>
</dbReference>
<keyword evidence="6" id="KW-0479">Metal-binding</keyword>
<dbReference type="InterPro" id="IPR058570">
    <property type="entry name" value="HROB_OB"/>
</dbReference>
<dbReference type="PROSITE" id="PS00108">
    <property type="entry name" value="PROTEIN_KINASE_ST"/>
    <property type="match status" value="1"/>
</dbReference>
<evidence type="ECO:0000256" key="2">
    <source>
        <dbReference type="ARBA" id="ARBA00012513"/>
    </source>
</evidence>
<evidence type="ECO:0000256" key="11">
    <source>
        <dbReference type="ARBA" id="ARBA00022840"/>
    </source>
</evidence>
<dbReference type="PROSITE" id="PS50011">
    <property type="entry name" value="PROTEIN_KINASE_DOM"/>
    <property type="match status" value="1"/>
</dbReference>
<evidence type="ECO:0000256" key="14">
    <source>
        <dbReference type="SAM" id="MobiDB-lite"/>
    </source>
</evidence>
<dbReference type="GO" id="GO:0004674">
    <property type="term" value="F:protein serine/threonine kinase activity"/>
    <property type="evidence" value="ECO:0007669"/>
    <property type="project" value="UniProtKB-KW"/>
</dbReference>
<keyword evidence="11" id="KW-0067">ATP-binding</keyword>
<comment type="catalytic activity">
    <reaction evidence="13">
        <text>L-seryl-[protein] + ATP = O-phospho-L-seryl-[protein] + ADP + H(+)</text>
        <dbReference type="Rhea" id="RHEA:17989"/>
        <dbReference type="Rhea" id="RHEA-COMP:9863"/>
        <dbReference type="Rhea" id="RHEA-COMP:11604"/>
        <dbReference type="ChEBI" id="CHEBI:15378"/>
        <dbReference type="ChEBI" id="CHEBI:29999"/>
        <dbReference type="ChEBI" id="CHEBI:30616"/>
        <dbReference type="ChEBI" id="CHEBI:83421"/>
        <dbReference type="ChEBI" id="CHEBI:456216"/>
        <dbReference type="EC" id="2.7.11.1"/>
    </reaction>
</comment>
<keyword evidence="3" id="KW-0723">Serine/threonine-protein kinase</keyword>
<evidence type="ECO:0000256" key="1">
    <source>
        <dbReference type="ARBA" id="ARBA00009903"/>
    </source>
</evidence>
<accession>A0A2U1M8Q9</accession>
<dbReference type="Pfam" id="PF26031">
    <property type="entry name" value="IREH1"/>
    <property type="match status" value="1"/>
</dbReference>
<dbReference type="OrthoDB" id="162894at2759"/>
<dbReference type="EC" id="2.7.11.1" evidence="2"/>
<dbReference type="InterPro" id="IPR011009">
    <property type="entry name" value="Kinase-like_dom_sf"/>
</dbReference>
<comment type="catalytic activity">
    <reaction evidence="12">
        <text>L-threonyl-[protein] + ATP = O-phospho-L-threonyl-[protein] + ADP + H(+)</text>
        <dbReference type="Rhea" id="RHEA:46608"/>
        <dbReference type="Rhea" id="RHEA-COMP:11060"/>
        <dbReference type="Rhea" id="RHEA-COMP:11605"/>
        <dbReference type="ChEBI" id="CHEBI:15378"/>
        <dbReference type="ChEBI" id="CHEBI:30013"/>
        <dbReference type="ChEBI" id="CHEBI:30616"/>
        <dbReference type="ChEBI" id="CHEBI:61977"/>
        <dbReference type="ChEBI" id="CHEBI:456216"/>
        <dbReference type="EC" id="2.7.11.1"/>
    </reaction>
</comment>
<feature type="compositionally biased region" description="Polar residues" evidence="14">
    <location>
        <begin position="1"/>
        <end position="20"/>
    </location>
</feature>
<protein>
    <recommendedName>
        <fullName evidence="2">non-specific serine/threonine protein kinase</fullName>
        <ecNumber evidence="2">2.7.11.1</ecNumber>
    </recommendedName>
</protein>
<dbReference type="PANTHER" id="PTHR24356">
    <property type="entry name" value="SERINE/THREONINE-PROTEIN KINASE"/>
    <property type="match status" value="1"/>
</dbReference>
<feature type="region of interest" description="Disordered" evidence="14">
    <location>
        <begin position="645"/>
        <end position="665"/>
    </location>
</feature>
<dbReference type="Proteomes" id="UP000245207">
    <property type="component" value="Unassembled WGS sequence"/>
</dbReference>
<dbReference type="SUPFAM" id="SSF56112">
    <property type="entry name" value="Protein kinase-like (PK-like)"/>
    <property type="match status" value="1"/>
</dbReference>
<evidence type="ECO:0000313" key="16">
    <source>
        <dbReference type="EMBL" id="PWA57647.1"/>
    </source>
</evidence>
<name>A0A2U1M8Q9_ARTAN</name>
<evidence type="ECO:0000256" key="12">
    <source>
        <dbReference type="ARBA" id="ARBA00047899"/>
    </source>
</evidence>
<feature type="compositionally biased region" description="Acidic residues" evidence="14">
    <location>
        <begin position="1359"/>
        <end position="1369"/>
    </location>
</feature>
<dbReference type="GO" id="GO:0005524">
    <property type="term" value="F:ATP binding"/>
    <property type="evidence" value="ECO:0007669"/>
    <property type="project" value="UniProtKB-KW"/>
</dbReference>
<feature type="compositionally biased region" description="Basic and acidic residues" evidence="14">
    <location>
        <begin position="417"/>
        <end position="447"/>
    </location>
</feature>
<evidence type="ECO:0000256" key="6">
    <source>
        <dbReference type="ARBA" id="ARBA00022723"/>
    </source>
</evidence>
<keyword evidence="10" id="KW-0862">Zinc</keyword>
<evidence type="ECO:0000313" key="17">
    <source>
        <dbReference type="Proteomes" id="UP000245207"/>
    </source>
</evidence>
<evidence type="ECO:0000256" key="8">
    <source>
        <dbReference type="ARBA" id="ARBA00022771"/>
    </source>
</evidence>
<dbReference type="FunFam" id="3.30.200.20:FF:000147">
    <property type="entry name" value="probable serine/threonine protein kinase IREH1"/>
    <property type="match status" value="1"/>
</dbReference>
<evidence type="ECO:0000256" key="9">
    <source>
        <dbReference type="ARBA" id="ARBA00022777"/>
    </source>
</evidence>
<reference evidence="16 17" key="1">
    <citation type="journal article" date="2018" name="Mol. Plant">
        <title>The genome of Artemisia annua provides insight into the evolution of Asteraceae family and artemisinin biosynthesis.</title>
        <authorList>
            <person name="Shen Q."/>
            <person name="Zhang L."/>
            <person name="Liao Z."/>
            <person name="Wang S."/>
            <person name="Yan T."/>
            <person name="Shi P."/>
            <person name="Liu M."/>
            <person name="Fu X."/>
            <person name="Pan Q."/>
            <person name="Wang Y."/>
            <person name="Lv Z."/>
            <person name="Lu X."/>
            <person name="Zhang F."/>
            <person name="Jiang W."/>
            <person name="Ma Y."/>
            <person name="Chen M."/>
            <person name="Hao X."/>
            <person name="Li L."/>
            <person name="Tang Y."/>
            <person name="Lv G."/>
            <person name="Zhou Y."/>
            <person name="Sun X."/>
            <person name="Brodelius P.E."/>
            <person name="Rose J.K.C."/>
            <person name="Tang K."/>
        </authorList>
    </citation>
    <scope>NUCLEOTIDE SEQUENCE [LARGE SCALE GENOMIC DNA]</scope>
    <source>
        <strain evidence="17">cv. Huhao1</strain>
        <tissue evidence="16">Leaf</tissue>
    </source>
</reference>
<feature type="region of interest" description="Disordered" evidence="14">
    <location>
        <begin position="1"/>
        <end position="21"/>
    </location>
</feature>
<keyword evidence="9 16" id="KW-0418">Kinase</keyword>
<evidence type="ECO:0000259" key="15">
    <source>
        <dbReference type="PROSITE" id="PS50011"/>
    </source>
</evidence>
<feature type="compositionally biased region" description="Basic and acidic residues" evidence="14">
    <location>
        <begin position="371"/>
        <end position="380"/>
    </location>
</feature>
<keyword evidence="5" id="KW-0808">Transferase</keyword>